<dbReference type="AlphaFoldDB" id="A0A0F9UEC9"/>
<sequence length="128" mass="14791">MKTIIKIRTWRCSKCDYAQDFEPTQENMNVHFNNDRTFKVSNLKENECPSCALKGGAGLLKKVTNNAKKIKMTVMGEENIEDEIVEKDKEAEKEGKSKMTSTQKNTYRTKRKKDIEEAIVKARLLEDN</sequence>
<proteinExistence type="predicted"/>
<gene>
    <name evidence="2" type="ORF">LCGC14_0540590</name>
</gene>
<reference evidence="2" key="1">
    <citation type="journal article" date="2015" name="Nature">
        <title>Complex archaea that bridge the gap between prokaryotes and eukaryotes.</title>
        <authorList>
            <person name="Spang A."/>
            <person name="Saw J.H."/>
            <person name="Jorgensen S.L."/>
            <person name="Zaremba-Niedzwiedzka K."/>
            <person name="Martijn J."/>
            <person name="Lind A.E."/>
            <person name="van Eijk R."/>
            <person name="Schleper C."/>
            <person name="Guy L."/>
            <person name="Ettema T.J."/>
        </authorList>
    </citation>
    <scope>NUCLEOTIDE SEQUENCE</scope>
</reference>
<feature type="compositionally biased region" description="Basic and acidic residues" evidence="1">
    <location>
        <begin position="88"/>
        <end position="97"/>
    </location>
</feature>
<feature type="region of interest" description="Disordered" evidence="1">
    <location>
        <begin position="88"/>
        <end position="110"/>
    </location>
</feature>
<protein>
    <submittedName>
        <fullName evidence="2">Uncharacterized protein</fullName>
    </submittedName>
</protein>
<accession>A0A0F9UEC9</accession>
<dbReference type="EMBL" id="LAZR01000721">
    <property type="protein sequence ID" value="KKN59596.1"/>
    <property type="molecule type" value="Genomic_DNA"/>
</dbReference>
<name>A0A0F9UEC9_9ZZZZ</name>
<evidence type="ECO:0000313" key="2">
    <source>
        <dbReference type="EMBL" id="KKN59596.1"/>
    </source>
</evidence>
<evidence type="ECO:0000256" key="1">
    <source>
        <dbReference type="SAM" id="MobiDB-lite"/>
    </source>
</evidence>
<comment type="caution">
    <text evidence="2">The sequence shown here is derived from an EMBL/GenBank/DDBJ whole genome shotgun (WGS) entry which is preliminary data.</text>
</comment>
<organism evidence="2">
    <name type="scientific">marine sediment metagenome</name>
    <dbReference type="NCBI Taxonomy" id="412755"/>
    <lineage>
        <taxon>unclassified sequences</taxon>
        <taxon>metagenomes</taxon>
        <taxon>ecological metagenomes</taxon>
    </lineage>
</organism>